<keyword evidence="1" id="KW-0732">Signal</keyword>
<dbReference type="Proteomes" id="UP001149140">
    <property type="component" value="Unassembled WGS sequence"/>
</dbReference>
<comment type="caution">
    <text evidence="2">The sequence shown here is derived from an EMBL/GenBank/DDBJ whole genome shotgun (WGS) entry which is preliminary data.</text>
</comment>
<dbReference type="AlphaFoldDB" id="A0A9X3MPC8"/>
<evidence type="ECO:0000313" key="3">
    <source>
        <dbReference type="Proteomes" id="UP001149140"/>
    </source>
</evidence>
<sequence>MIRFFLALALLFLLVPATAEAACGVPAARAEYETPAVQVYASKHQLIACYRATGKARIVGESSNDGMGTDESGSVLGLLGGRWLYTSLFASAAESSDVRIDSLIDLRTNRAAKVTVLDEDTDNQVVALAGALVSAGEHGVVARFTGGRKQVLGTVSATGLAASGARVYWREAGAPRTALLDLPAADSARPAPRARTIGRCKPRAGAKLLLRDAHIVLTRAGGATWACRRGTTRRLGDTTDAWILSDRKVAYVRSGAVGVLDVANGKFRELESGGGPVAANEWAQLAGTPVGLRIWRASGPMPEGVSPDVVTAVALGEGVGERYAYWLDAGGAPQSAVIPY</sequence>
<proteinExistence type="predicted"/>
<keyword evidence="3" id="KW-1185">Reference proteome</keyword>
<reference evidence="2" key="1">
    <citation type="submission" date="2022-10" db="EMBL/GenBank/DDBJ databases">
        <title>The WGS of Solirubrobacter ginsenosidimutans DSM 21036.</title>
        <authorList>
            <person name="Jiang Z."/>
        </authorList>
    </citation>
    <scope>NUCLEOTIDE SEQUENCE</scope>
    <source>
        <strain evidence="2">DSM 21036</strain>
    </source>
</reference>
<evidence type="ECO:0000313" key="2">
    <source>
        <dbReference type="EMBL" id="MDA0159341.1"/>
    </source>
</evidence>
<evidence type="ECO:0000256" key="1">
    <source>
        <dbReference type="SAM" id="SignalP"/>
    </source>
</evidence>
<accession>A0A9X3MPC8</accession>
<dbReference type="RefSeq" id="WP_270038020.1">
    <property type="nucleotide sequence ID" value="NZ_JAPDOD010000002.1"/>
</dbReference>
<feature type="signal peptide" evidence="1">
    <location>
        <begin position="1"/>
        <end position="21"/>
    </location>
</feature>
<gene>
    <name evidence="2" type="ORF">OM076_03605</name>
</gene>
<protein>
    <submittedName>
        <fullName evidence="2">Uncharacterized protein</fullName>
    </submittedName>
</protein>
<organism evidence="2 3">
    <name type="scientific">Solirubrobacter ginsenosidimutans</name>
    <dbReference type="NCBI Taxonomy" id="490573"/>
    <lineage>
        <taxon>Bacteria</taxon>
        <taxon>Bacillati</taxon>
        <taxon>Actinomycetota</taxon>
        <taxon>Thermoleophilia</taxon>
        <taxon>Solirubrobacterales</taxon>
        <taxon>Solirubrobacteraceae</taxon>
        <taxon>Solirubrobacter</taxon>
    </lineage>
</organism>
<feature type="chain" id="PRO_5040772038" evidence="1">
    <location>
        <begin position="22"/>
        <end position="340"/>
    </location>
</feature>
<name>A0A9X3MPC8_9ACTN</name>
<dbReference type="EMBL" id="JAPDOD010000002">
    <property type="protein sequence ID" value="MDA0159341.1"/>
    <property type="molecule type" value="Genomic_DNA"/>
</dbReference>